<evidence type="ECO:0000313" key="6">
    <source>
        <dbReference type="Proteomes" id="UP001281130"/>
    </source>
</evidence>
<protein>
    <submittedName>
        <fullName evidence="5">Phosphate/phosphite/phosphonate ABC transporter substrate-binding protein</fullName>
    </submittedName>
</protein>
<comment type="similarity">
    <text evidence="1">Belongs to the phosphate/phosphite/phosphonate binding protein family.</text>
</comment>
<sequence>MTRKGNRMFDKTLKRGTLLLAVLLAVLVAGGCGEAGEEAQEATEPPQETEALRVGLIPNQAPEEVETRYEPLGDYLSEELGRPVELSVPTGYPAVVEAMAAGELDLAYFGGLTYVQARERAEVSPLVTEVNPRTGDTTYRAAIVVPAASDIETVEELEGADFAFGSVSSTSGSLYPSVMLADAGIDYRTDLGNYTYTGGHDATAQAVANGNVDAGGLEYRILLDLQEEGIIDPDDVRVIATSDPIQGYPWVVRDELPEDLRESIATAFLELNDPELLDLLRAEGYERVEASDYDYVEERARELDLLTETG</sequence>
<gene>
    <name evidence="5" type="primary">phnD</name>
    <name evidence="5" type="ORF">SIL72_06675</name>
</gene>
<organism evidence="5 6">
    <name type="scientific">Rubrobacter radiotolerans</name>
    <name type="common">Arthrobacter radiotolerans</name>
    <dbReference type="NCBI Taxonomy" id="42256"/>
    <lineage>
        <taxon>Bacteria</taxon>
        <taxon>Bacillati</taxon>
        <taxon>Actinomycetota</taxon>
        <taxon>Rubrobacteria</taxon>
        <taxon>Rubrobacterales</taxon>
        <taxon>Rubrobacteraceae</taxon>
        <taxon>Rubrobacter</taxon>
    </lineage>
</organism>
<dbReference type="PANTHER" id="PTHR35841">
    <property type="entry name" value="PHOSPHONATES-BINDING PERIPLASMIC PROTEIN"/>
    <property type="match status" value="1"/>
</dbReference>
<dbReference type="InterPro" id="IPR005770">
    <property type="entry name" value="PhnD"/>
</dbReference>
<dbReference type="Pfam" id="PF12974">
    <property type="entry name" value="Phosphonate-bd"/>
    <property type="match status" value="1"/>
</dbReference>
<comment type="caution">
    <text evidence="5">The sequence shown here is derived from an EMBL/GenBank/DDBJ whole genome shotgun (WGS) entry which is preliminary data.</text>
</comment>
<keyword evidence="2 3" id="KW-0732">Signal</keyword>
<dbReference type="Gene3D" id="3.40.190.10">
    <property type="entry name" value="Periplasmic binding protein-like II"/>
    <property type="match status" value="2"/>
</dbReference>
<dbReference type="GO" id="GO:0055085">
    <property type="term" value="P:transmembrane transport"/>
    <property type="evidence" value="ECO:0007669"/>
    <property type="project" value="InterPro"/>
</dbReference>
<dbReference type="AlphaFoldDB" id="A0AB35T1V4"/>
<evidence type="ECO:0000313" key="5">
    <source>
        <dbReference type="EMBL" id="MDX5893710.1"/>
    </source>
</evidence>
<evidence type="ECO:0000256" key="3">
    <source>
        <dbReference type="SAM" id="SignalP"/>
    </source>
</evidence>
<dbReference type="NCBIfam" id="TIGR01098">
    <property type="entry name" value="3A0109s03R"/>
    <property type="match status" value="1"/>
</dbReference>
<dbReference type="PROSITE" id="PS51257">
    <property type="entry name" value="PROKAR_LIPOPROTEIN"/>
    <property type="match status" value="1"/>
</dbReference>
<dbReference type="EMBL" id="JAWXXX010000001">
    <property type="protein sequence ID" value="MDX5893710.1"/>
    <property type="molecule type" value="Genomic_DNA"/>
</dbReference>
<dbReference type="InterPro" id="IPR001638">
    <property type="entry name" value="Solute-binding_3/MltF_N"/>
</dbReference>
<feature type="domain" description="Solute-binding protein family 3/N-terminal" evidence="4">
    <location>
        <begin position="51"/>
        <end position="287"/>
    </location>
</feature>
<dbReference type="RefSeq" id="WP_051589395.1">
    <property type="nucleotide sequence ID" value="NZ_CP007514.1"/>
</dbReference>
<evidence type="ECO:0000256" key="1">
    <source>
        <dbReference type="ARBA" id="ARBA00007162"/>
    </source>
</evidence>
<reference evidence="5" key="1">
    <citation type="submission" date="2023-11" db="EMBL/GenBank/DDBJ databases">
        <title>MicrobeMod: A computational toolkit for identifying prokaryotic methylation and restriction-modification with nanopore sequencing.</title>
        <authorList>
            <person name="Crits-Christoph A."/>
            <person name="Kang S.C."/>
            <person name="Lee H."/>
            <person name="Ostrov N."/>
        </authorList>
    </citation>
    <scope>NUCLEOTIDE SEQUENCE</scope>
    <source>
        <strain evidence="5">ATCC 51242</strain>
    </source>
</reference>
<dbReference type="PANTHER" id="PTHR35841:SF1">
    <property type="entry name" value="PHOSPHONATES-BINDING PERIPLASMIC PROTEIN"/>
    <property type="match status" value="1"/>
</dbReference>
<dbReference type="SUPFAM" id="SSF53850">
    <property type="entry name" value="Periplasmic binding protein-like II"/>
    <property type="match status" value="1"/>
</dbReference>
<accession>A0AB35T1V4</accession>
<feature type="chain" id="PRO_5044341919" evidence="3">
    <location>
        <begin position="36"/>
        <end position="310"/>
    </location>
</feature>
<evidence type="ECO:0000256" key="2">
    <source>
        <dbReference type="ARBA" id="ARBA00022729"/>
    </source>
</evidence>
<evidence type="ECO:0000259" key="4">
    <source>
        <dbReference type="SMART" id="SM00062"/>
    </source>
</evidence>
<dbReference type="GO" id="GO:0043190">
    <property type="term" value="C:ATP-binding cassette (ABC) transporter complex"/>
    <property type="evidence" value="ECO:0007669"/>
    <property type="project" value="InterPro"/>
</dbReference>
<name>A0AB35T1V4_RUBRA</name>
<dbReference type="Proteomes" id="UP001281130">
    <property type="component" value="Unassembled WGS sequence"/>
</dbReference>
<dbReference type="SMART" id="SM00062">
    <property type="entry name" value="PBPb"/>
    <property type="match status" value="1"/>
</dbReference>
<proteinExistence type="inferred from homology"/>
<feature type="signal peptide" evidence="3">
    <location>
        <begin position="1"/>
        <end position="35"/>
    </location>
</feature>